<keyword evidence="2" id="KW-1003">Cell membrane</keyword>
<keyword evidence="8" id="KW-1185">Reference proteome</keyword>
<comment type="subcellular location">
    <subcellularLocation>
        <location evidence="1">Cell membrane</location>
    </subcellularLocation>
</comment>
<feature type="transmembrane region" description="Helical" evidence="6">
    <location>
        <begin position="17"/>
        <end position="40"/>
    </location>
</feature>
<accession>A0A1G9G3M3</accession>
<dbReference type="GO" id="GO:0005886">
    <property type="term" value="C:plasma membrane"/>
    <property type="evidence" value="ECO:0007669"/>
    <property type="project" value="UniProtKB-SubCell"/>
</dbReference>
<name>A0A1G9G3M3_9BACT</name>
<keyword evidence="3 6" id="KW-0812">Transmembrane</keyword>
<dbReference type="InterPro" id="IPR005899">
    <property type="entry name" value="Na_pump_deCOase"/>
</dbReference>
<dbReference type="EMBL" id="FNGA01000002">
    <property type="protein sequence ID" value="SDK94883.1"/>
    <property type="molecule type" value="Genomic_DNA"/>
</dbReference>
<gene>
    <name evidence="7" type="ORF">SAMN05660337_1807</name>
</gene>
<dbReference type="GO" id="GO:0036376">
    <property type="term" value="P:sodium ion export across plasma membrane"/>
    <property type="evidence" value="ECO:0007669"/>
    <property type="project" value="InterPro"/>
</dbReference>
<dbReference type="Pfam" id="PF04277">
    <property type="entry name" value="OAD_gamma"/>
    <property type="match status" value="1"/>
</dbReference>
<dbReference type="STRING" id="246191.SAMN05660337_1807"/>
<keyword evidence="4 6" id="KW-1133">Transmembrane helix</keyword>
<dbReference type="GO" id="GO:0015081">
    <property type="term" value="F:sodium ion transmembrane transporter activity"/>
    <property type="evidence" value="ECO:0007669"/>
    <property type="project" value="InterPro"/>
</dbReference>
<evidence type="ECO:0000313" key="8">
    <source>
        <dbReference type="Proteomes" id="UP000199053"/>
    </source>
</evidence>
<protein>
    <submittedName>
        <fullName evidence="7">Oxaloacetate decarboxylase, gamma subunit</fullName>
    </submittedName>
</protein>
<evidence type="ECO:0000256" key="4">
    <source>
        <dbReference type="ARBA" id="ARBA00022989"/>
    </source>
</evidence>
<dbReference type="AlphaFoldDB" id="A0A1G9G3M3"/>
<organism evidence="7 8">
    <name type="scientific">Maridesulfovibrio ferrireducens</name>
    <dbReference type="NCBI Taxonomy" id="246191"/>
    <lineage>
        <taxon>Bacteria</taxon>
        <taxon>Pseudomonadati</taxon>
        <taxon>Thermodesulfobacteriota</taxon>
        <taxon>Desulfovibrionia</taxon>
        <taxon>Desulfovibrionales</taxon>
        <taxon>Desulfovibrionaceae</taxon>
        <taxon>Maridesulfovibrio</taxon>
    </lineage>
</organism>
<dbReference type="Proteomes" id="UP000199053">
    <property type="component" value="Unassembled WGS sequence"/>
</dbReference>
<sequence>MQEMVFSWQHVVNGNGLAISITGMGIVFVALMLVSLYIAMLPRLAGFFNKIIPPAAHHCGMEPAPSGPVEAEIVAAAVAYLHKNKS</sequence>
<evidence type="ECO:0000256" key="2">
    <source>
        <dbReference type="ARBA" id="ARBA00022475"/>
    </source>
</evidence>
<keyword evidence="5 6" id="KW-0472">Membrane</keyword>
<reference evidence="8" key="1">
    <citation type="submission" date="2016-10" db="EMBL/GenBank/DDBJ databases">
        <authorList>
            <person name="Varghese N."/>
            <person name="Submissions S."/>
        </authorList>
    </citation>
    <scope>NUCLEOTIDE SEQUENCE [LARGE SCALE GENOMIC DNA]</scope>
    <source>
        <strain evidence="8">DSM 16995</strain>
    </source>
</reference>
<dbReference type="RefSeq" id="WP_092160232.1">
    <property type="nucleotide sequence ID" value="NZ_FNGA01000002.1"/>
</dbReference>
<evidence type="ECO:0000256" key="6">
    <source>
        <dbReference type="SAM" id="Phobius"/>
    </source>
</evidence>
<proteinExistence type="predicted"/>
<evidence type="ECO:0000256" key="3">
    <source>
        <dbReference type="ARBA" id="ARBA00022692"/>
    </source>
</evidence>
<dbReference type="OrthoDB" id="5459856at2"/>
<evidence type="ECO:0000256" key="5">
    <source>
        <dbReference type="ARBA" id="ARBA00023136"/>
    </source>
</evidence>
<evidence type="ECO:0000256" key="1">
    <source>
        <dbReference type="ARBA" id="ARBA00004236"/>
    </source>
</evidence>
<evidence type="ECO:0000313" key="7">
    <source>
        <dbReference type="EMBL" id="SDK94883.1"/>
    </source>
</evidence>